<feature type="domain" description="RxLR effector PexRD54 WY" evidence="7">
    <location>
        <begin position="128"/>
        <end position="169"/>
    </location>
</feature>
<comment type="similarity">
    <text evidence="3">Belongs to the RxLR effector family.</text>
</comment>
<comment type="subcellular location">
    <subcellularLocation>
        <location evidence="1">Host cell</location>
    </subcellularLocation>
    <subcellularLocation>
        <location evidence="2">Secreted</location>
    </subcellularLocation>
</comment>
<name>A0A225W204_9STRA</name>
<evidence type="ECO:0000256" key="2">
    <source>
        <dbReference type="ARBA" id="ARBA00004613"/>
    </source>
</evidence>
<dbReference type="EMBL" id="NBNE01002046">
    <property type="protein sequence ID" value="OWZ11716.1"/>
    <property type="molecule type" value="Genomic_DNA"/>
</dbReference>
<protein>
    <submittedName>
        <fullName evidence="8">Avirulence (Avh) protein</fullName>
    </submittedName>
</protein>
<keyword evidence="4" id="KW-0964">Secreted</keyword>
<accession>A0A225W204</accession>
<feature type="domain" description="RxLR effector PexRD54 WY" evidence="7">
    <location>
        <begin position="221"/>
        <end position="259"/>
    </location>
</feature>
<evidence type="ECO:0000256" key="5">
    <source>
        <dbReference type="ARBA" id="ARBA00022729"/>
    </source>
</evidence>
<keyword evidence="6" id="KW-0843">Virulence</keyword>
<keyword evidence="5" id="KW-0732">Signal</keyword>
<evidence type="ECO:0000259" key="7">
    <source>
        <dbReference type="Pfam" id="PF22748"/>
    </source>
</evidence>
<dbReference type="GO" id="GO:0043657">
    <property type="term" value="C:host cell"/>
    <property type="evidence" value="ECO:0007669"/>
    <property type="project" value="UniProtKB-SubCell"/>
</dbReference>
<proteinExistence type="inferred from homology"/>
<organism evidence="8 9">
    <name type="scientific">Phytophthora megakarya</name>
    <dbReference type="NCBI Taxonomy" id="4795"/>
    <lineage>
        <taxon>Eukaryota</taxon>
        <taxon>Sar</taxon>
        <taxon>Stramenopiles</taxon>
        <taxon>Oomycota</taxon>
        <taxon>Peronosporomycetes</taxon>
        <taxon>Peronosporales</taxon>
        <taxon>Peronosporaceae</taxon>
        <taxon>Phytophthora</taxon>
    </lineage>
</organism>
<dbReference type="OrthoDB" id="128291at2759"/>
<sequence>MRRGKFDEERGGLSVPFQEKIKAMFSFSKLTAEKRQEKLQGWLRKEKSADIVFTRLQLDKAEEYFFSKPEFATWIQYTDNLSAKNPKHRLSAISTLTTLYGDDALYKILENARLYPERQDLATKLQTEQLQYWVNTRKDPNKVFHLFKLDNAQDKLFRIPDFTIWMKYVDDFNAKHPEAPTSMFPTLMKYYRDKDIFKMIEDAKNTEGTRAIATKLETERLKSWLLSKKSPDKVLIDMGLGQATDELLANPLFDTWVKYMNAYKAIFSDTESALISRFTQTFGDADATMIVQAMKSNDMTRNIATQLESAQLRMWMNSGKSTDEVFNLLTLNEAFYPFPNQVLLKTWVAYLNFFINENPRNTVALFSALESRFRDRPLNKIINIATQYPGMQSLATKIQAEKIESYLARNESPKKVFELLALRDVGNHVLGTPAFQSWMNYVEIFNKRNPNRQESWILTLLYAYQEGKINRMIETAIQNPRTAEMGKTVERGWMQQWLDWGKSPSEAFLDLKLRDANNQALVRPKFKLWEKYLDDFNKRYPTKTTTMFDTLDSNFNELNLLEVLKVAKENPSTENIAMKLEDALIEKWLAKGTKPEYLYKLHGPKDNANELIGRYVKKLPKRSS</sequence>
<reference evidence="9" key="1">
    <citation type="submission" date="2017-03" db="EMBL/GenBank/DDBJ databases">
        <title>Phytopthora megakarya and P. palmivora, two closely related causual agents of cacao black pod achieved similar genome size and gene model numbers by different mechanisms.</title>
        <authorList>
            <person name="Ali S."/>
            <person name="Shao J."/>
            <person name="Larry D.J."/>
            <person name="Kronmiller B."/>
            <person name="Shen D."/>
            <person name="Strem M.D."/>
            <person name="Melnick R.L."/>
            <person name="Guiltinan M.J."/>
            <person name="Tyler B.M."/>
            <person name="Meinhardt L.W."/>
            <person name="Bailey B.A."/>
        </authorList>
    </citation>
    <scope>NUCLEOTIDE SEQUENCE [LARGE SCALE GENOMIC DNA]</scope>
    <source>
        <strain evidence="9">zdho120</strain>
    </source>
</reference>
<dbReference type="Proteomes" id="UP000198211">
    <property type="component" value="Unassembled WGS sequence"/>
</dbReference>
<evidence type="ECO:0000313" key="9">
    <source>
        <dbReference type="Proteomes" id="UP000198211"/>
    </source>
</evidence>
<dbReference type="InterPro" id="IPR054463">
    <property type="entry name" value="PexRD54_WY"/>
</dbReference>
<evidence type="ECO:0000256" key="3">
    <source>
        <dbReference type="ARBA" id="ARBA00010400"/>
    </source>
</evidence>
<evidence type="ECO:0000256" key="6">
    <source>
        <dbReference type="ARBA" id="ARBA00023026"/>
    </source>
</evidence>
<keyword evidence="9" id="KW-1185">Reference proteome</keyword>
<gene>
    <name evidence="8" type="ORF">PHMEG_00015220</name>
</gene>
<dbReference type="AlphaFoldDB" id="A0A225W204"/>
<comment type="caution">
    <text evidence="8">The sequence shown here is derived from an EMBL/GenBank/DDBJ whole genome shotgun (WGS) entry which is preliminary data.</text>
</comment>
<evidence type="ECO:0000256" key="4">
    <source>
        <dbReference type="ARBA" id="ARBA00022525"/>
    </source>
</evidence>
<dbReference type="GO" id="GO:0005576">
    <property type="term" value="C:extracellular region"/>
    <property type="evidence" value="ECO:0007669"/>
    <property type="project" value="UniProtKB-SubCell"/>
</dbReference>
<dbReference type="Pfam" id="PF22748">
    <property type="entry name" value="PexRD54_WY"/>
    <property type="match status" value="3"/>
</dbReference>
<evidence type="ECO:0000256" key="1">
    <source>
        <dbReference type="ARBA" id="ARBA00004340"/>
    </source>
</evidence>
<feature type="domain" description="RxLR effector PexRD54 WY" evidence="7">
    <location>
        <begin position="402"/>
        <end position="442"/>
    </location>
</feature>
<evidence type="ECO:0000313" key="8">
    <source>
        <dbReference type="EMBL" id="OWZ11716.1"/>
    </source>
</evidence>